<proteinExistence type="predicted"/>
<dbReference type="STRING" id="83449.BON30_46040"/>
<dbReference type="EMBL" id="MPIN01000025">
    <property type="protein sequence ID" value="OJH33949.1"/>
    <property type="molecule type" value="Genomic_DNA"/>
</dbReference>
<dbReference type="Proteomes" id="UP000182229">
    <property type="component" value="Unassembled WGS sequence"/>
</dbReference>
<comment type="caution">
    <text evidence="1">The sequence shown here is derived from an EMBL/GenBank/DDBJ whole genome shotgun (WGS) entry which is preliminary data.</text>
</comment>
<dbReference type="AlphaFoldDB" id="A0A1L9AVB5"/>
<reference evidence="2" key="1">
    <citation type="submission" date="2016-11" db="EMBL/GenBank/DDBJ databases">
        <authorList>
            <person name="Shukria A."/>
            <person name="Stevens D.C."/>
        </authorList>
    </citation>
    <scope>NUCLEOTIDE SEQUENCE [LARGE SCALE GENOMIC DNA]</scope>
    <source>
        <strain evidence="2">Cbfe23</strain>
    </source>
</reference>
<organism evidence="1 2">
    <name type="scientific">Cystobacter ferrugineus</name>
    <dbReference type="NCBI Taxonomy" id="83449"/>
    <lineage>
        <taxon>Bacteria</taxon>
        <taxon>Pseudomonadati</taxon>
        <taxon>Myxococcota</taxon>
        <taxon>Myxococcia</taxon>
        <taxon>Myxococcales</taxon>
        <taxon>Cystobacterineae</taxon>
        <taxon>Archangiaceae</taxon>
        <taxon>Cystobacter</taxon>
    </lineage>
</organism>
<reference evidence="1 2" key="2">
    <citation type="submission" date="2016-12" db="EMBL/GenBank/DDBJ databases">
        <title>Draft Genome Sequence of Cystobacter ferrugineus Strain Cbfe23.</title>
        <authorList>
            <person name="Akbar S."/>
            <person name="Dowd S.E."/>
            <person name="Stevens D.C."/>
        </authorList>
    </citation>
    <scope>NUCLEOTIDE SEQUENCE [LARGE SCALE GENOMIC DNA]</scope>
    <source>
        <strain evidence="1 2">Cbfe23</strain>
    </source>
</reference>
<accession>A0A1L9AVB5</accession>
<evidence type="ECO:0000313" key="1">
    <source>
        <dbReference type="EMBL" id="OJH33949.1"/>
    </source>
</evidence>
<keyword evidence="2" id="KW-1185">Reference proteome</keyword>
<gene>
    <name evidence="1" type="ORF">BON30_46040</name>
</gene>
<sequence>MRGTSADAHALHVGNGTLRLRCPADAIARLLPLAGSTLVLAGQPLHLGAPRVHALSTPSSLSARLVTFKHALDSVTFQASVLKFLAELGCLGTPALGRRRIVSISGKKVVGFALTVRELSPDSSLRLQTLGLGGRRHMGCGLFLPTTFQSS</sequence>
<dbReference type="NCBIfam" id="TIGR02807">
    <property type="entry name" value="cas6_cmx6"/>
    <property type="match status" value="1"/>
</dbReference>
<name>A0A1L9AVB5_9BACT</name>
<dbReference type="Pfam" id="PF09559">
    <property type="entry name" value="Cas6"/>
    <property type="match status" value="1"/>
</dbReference>
<evidence type="ECO:0000313" key="2">
    <source>
        <dbReference type="Proteomes" id="UP000182229"/>
    </source>
</evidence>
<dbReference type="InterPro" id="IPR014174">
    <property type="entry name" value="CRISPR-assoc_prot_Cas6/Cmx6"/>
</dbReference>
<protein>
    <submittedName>
        <fullName evidence="1">Type I-MYXAN CRISPR-associated protein Cas6/Cmx6</fullName>
    </submittedName>
</protein>